<dbReference type="KEGG" id="ftj:FTUN_6534"/>
<dbReference type="RefSeq" id="WP_171474006.1">
    <property type="nucleotide sequence ID" value="NZ_CP053452.2"/>
</dbReference>
<sequence>MRSIRVITSKSGPVLLAALLSGCGLGNTGATPTRGQVHTGSAPAEGVQVTLVPIDGKDEPASRPSGVVGADGTFTLSTYDPATRKSHEGAPPGKYAVLVTWYPPAGLGSSRDGTPRADRLGGRYKDAATSPFRVEVTDAPTELAPIQVTEVGSTANAKSPFNRR</sequence>
<evidence type="ECO:0000256" key="1">
    <source>
        <dbReference type="SAM" id="SignalP"/>
    </source>
</evidence>
<dbReference type="EMBL" id="CP053452">
    <property type="protein sequence ID" value="QJW98939.1"/>
    <property type="molecule type" value="Genomic_DNA"/>
</dbReference>
<dbReference type="Proteomes" id="UP000503447">
    <property type="component" value="Chromosome"/>
</dbReference>
<dbReference type="AlphaFoldDB" id="A0A6M5YY43"/>
<reference evidence="3" key="1">
    <citation type="submission" date="2020-05" db="EMBL/GenBank/DDBJ databases">
        <title>Frigoriglobus tundricola gen. nov., sp. nov., a psychrotolerant cellulolytic planctomycete of the family Gemmataceae with two divergent copies of 16S rRNA gene.</title>
        <authorList>
            <person name="Kulichevskaya I.S."/>
            <person name="Ivanova A.A."/>
            <person name="Naumoff D.G."/>
            <person name="Beletsky A.V."/>
            <person name="Rijpstra W.I.C."/>
            <person name="Sinninghe Damste J.S."/>
            <person name="Mardanov A.V."/>
            <person name="Ravin N.V."/>
            <person name="Dedysh S.N."/>
        </authorList>
    </citation>
    <scope>NUCLEOTIDE SEQUENCE [LARGE SCALE GENOMIC DNA]</scope>
    <source>
        <strain evidence="3">PL17</strain>
    </source>
</reference>
<evidence type="ECO:0000313" key="2">
    <source>
        <dbReference type="EMBL" id="QJW98939.1"/>
    </source>
</evidence>
<organism evidence="2 3">
    <name type="scientific">Frigoriglobus tundricola</name>
    <dbReference type="NCBI Taxonomy" id="2774151"/>
    <lineage>
        <taxon>Bacteria</taxon>
        <taxon>Pseudomonadati</taxon>
        <taxon>Planctomycetota</taxon>
        <taxon>Planctomycetia</taxon>
        <taxon>Gemmatales</taxon>
        <taxon>Gemmataceae</taxon>
        <taxon>Frigoriglobus</taxon>
    </lineage>
</organism>
<dbReference type="PROSITE" id="PS51257">
    <property type="entry name" value="PROKAR_LIPOPROTEIN"/>
    <property type="match status" value="1"/>
</dbReference>
<evidence type="ECO:0008006" key="4">
    <source>
        <dbReference type="Google" id="ProtNLM"/>
    </source>
</evidence>
<keyword evidence="1" id="KW-0732">Signal</keyword>
<gene>
    <name evidence="2" type="ORF">FTUN_6534</name>
</gene>
<feature type="signal peptide" evidence="1">
    <location>
        <begin position="1"/>
        <end position="26"/>
    </location>
</feature>
<accession>A0A6M5YY43</accession>
<protein>
    <recommendedName>
        <fullName evidence="4">Carboxypeptidase regulatory-like domain-containing protein</fullName>
    </recommendedName>
</protein>
<keyword evidence="3" id="KW-1185">Reference proteome</keyword>
<name>A0A6M5YY43_9BACT</name>
<proteinExistence type="predicted"/>
<feature type="chain" id="PRO_5027017735" description="Carboxypeptidase regulatory-like domain-containing protein" evidence="1">
    <location>
        <begin position="27"/>
        <end position="164"/>
    </location>
</feature>
<evidence type="ECO:0000313" key="3">
    <source>
        <dbReference type="Proteomes" id="UP000503447"/>
    </source>
</evidence>